<accession>A0A160THV8</accession>
<proteinExistence type="predicted"/>
<dbReference type="Pfam" id="PF03938">
    <property type="entry name" value="OmpH"/>
    <property type="match status" value="1"/>
</dbReference>
<gene>
    <name evidence="2" type="ORF">MGWOODY_Smn63</name>
</gene>
<dbReference type="PROSITE" id="PS00018">
    <property type="entry name" value="EF_HAND_1"/>
    <property type="match status" value="1"/>
</dbReference>
<dbReference type="SUPFAM" id="SSF111384">
    <property type="entry name" value="OmpH-like"/>
    <property type="match status" value="1"/>
</dbReference>
<dbReference type="GO" id="GO:0051082">
    <property type="term" value="F:unfolded protein binding"/>
    <property type="evidence" value="ECO:0007669"/>
    <property type="project" value="InterPro"/>
</dbReference>
<protein>
    <submittedName>
        <fullName evidence="2">Outer membrane protein H</fullName>
    </submittedName>
</protein>
<dbReference type="EMBL" id="CZQE01000026">
    <property type="protein sequence ID" value="CUS43257.1"/>
    <property type="molecule type" value="Genomic_DNA"/>
</dbReference>
<dbReference type="Gene3D" id="3.30.910.20">
    <property type="entry name" value="Skp domain"/>
    <property type="match status" value="1"/>
</dbReference>
<feature type="compositionally biased region" description="Low complexity" evidence="1">
    <location>
        <begin position="197"/>
        <end position="231"/>
    </location>
</feature>
<sequence>MKTYKKVLLATALVVPGFVFGVAGAQAQTVAMLDPEAAMQNSKVWTTTWTTIDTTYKAQIDQAKARNEAINAEIQPLLKALDANGDGQLSQEEIQRARDSKRPELAQIEQKQTAGQAELGRILQPVTRARLYLQEQVGSKIADAVSSVVKTRKVGLIVKPEAVLMLGDAAADITPAVSAEIDRTLTSVAVPPPVAWQPKPQQGQQAQGAPAAAPAPAAPAGRPATTPPKGR</sequence>
<dbReference type="InterPro" id="IPR005632">
    <property type="entry name" value="Chaperone_Skp"/>
</dbReference>
<dbReference type="InterPro" id="IPR024930">
    <property type="entry name" value="Skp_dom_sf"/>
</dbReference>
<reference evidence="2" key="1">
    <citation type="submission" date="2015-10" db="EMBL/GenBank/DDBJ databases">
        <authorList>
            <person name="Gilbert D.G."/>
        </authorList>
    </citation>
    <scope>NUCLEOTIDE SEQUENCE</scope>
</reference>
<organism evidence="2">
    <name type="scientific">hydrothermal vent metagenome</name>
    <dbReference type="NCBI Taxonomy" id="652676"/>
    <lineage>
        <taxon>unclassified sequences</taxon>
        <taxon>metagenomes</taxon>
        <taxon>ecological metagenomes</taxon>
    </lineage>
</organism>
<evidence type="ECO:0000313" key="2">
    <source>
        <dbReference type="EMBL" id="CUS43257.1"/>
    </source>
</evidence>
<evidence type="ECO:0000256" key="1">
    <source>
        <dbReference type="SAM" id="MobiDB-lite"/>
    </source>
</evidence>
<dbReference type="SMART" id="SM00935">
    <property type="entry name" value="OmpH"/>
    <property type="match status" value="1"/>
</dbReference>
<feature type="region of interest" description="Disordered" evidence="1">
    <location>
        <begin position="191"/>
        <end position="231"/>
    </location>
</feature>
<name>A0A160THV8_9ZZZZ</name>
<dbReference type="AlphaFoldDB" id="A0A160THV8"/>
<dbReference type="InterPro" id="IPR018247">
    <property type="entry name" value="EF_Hand_1_Ca_BS"/>
</dbReference>